<reference evidence="10" key="1">
    <citation type="submission" date="2024-06" db="EMBL/GenBank/DDBJ databases">
        <title>Multi-omics analyses provide insights into the biosynthesis of the anticancer antibiotic pleurotin in Hohenbuehelia grisea.</title>
        <authorList>
            <person name="Weaver J.A."/>
            <person name="Alberti F."/>
        </authorList>
    </citation>
    <scope>NUCLEOTIDE SEQUENCE [LARGE SCALE GENOMIC DNA]</scope>
    <source>
        <strain evidence="10">T-177</strain>
    </source>
</reference>
<dbReference type="PANTHER" id="PTHR38481">
    <property type="entry name" value="HYALURONATE LYASE"/>
    <property type="match status" value="1"/>
</dbReference>
<dbReference type="InterPro" id="IPR011013">
    <property type="entry name" value="Gal_mutarotase_sf_dom"/>
</dbReference>
<evidence type="ECO:0000256" key="5">
    <source>
        <dbReference type="SAM" id="SignalP"/>
    </source>
</evidence>
<accession>A0ABR3J663</accession>
<gene>
    <name evidence="9" type="ORF">HGRIS_007875</name>
</gene>
<feature type="signal peptide" evidence="5">
    <location>
        <begin position="1"/>
        <end position="24"/>
    </location>
</feature>
<evidence type="ECO:0000256" key="3">
    <source>
        <dbReference type="ARBA" id="ARBA00023239"/>
    </source>
</evidence>
<dbReference type="InterPro" id="IPR014718">
    <property type="entry name" value="GH-type_carb-bd"/>
</dbReference>
<organism evidence="9 10">
    <name type="scientific">Hohenbuehelia grisea</name>
    <dbReference type="NCBI Taxonomy" id="104357"/>
    <lineage>
        <taxon>Eukaryota</taxon>
        <taxon>Fungi</taxon>
        <taxon>Dikarya</taxon>
        <taxon>Basidiomycota</taxon>
        <taxon>Agaricomycotina</taxon>
        <taxon>Agaricomycetes</taxon>
        <taxon>Agaricomycetidae</taxon>
        <taxon>Agaricales</taxon>
        <taxon>Pleurotineae</taxon>
        <taxon>Pleurotaceae</taxon>
        <taxon>Hohenbuehelia</taxon>
    </lineage>
</organism>
<feature type="domain" description="Polysaccharide lyase family 8 central" evidence="6">
    <location>
        <begin position="475"/>
        <end position="723"/>
    </location>
</feature>
<evidence type="ECO:0000256" key="1">
    <source>
        <dbReference type="ARBA" id="ARBA00006699"/>
    </source>
</evidence>
<dbReference type="EMBL" id="JASNQZ010000011">
    <property type="protein sequence ID" value="KAL0951140.1"/>
    <property type="molecule type" value="Genomic_DNA"/>
</dbReference>
<dbReference type="Pfam" id="PF08124">
    <property type="entry name" value="Lyase_8_N"/>
    <property type="match status" value="1"/>
</dbReference>
<feature type="chain" id="PRO_5045713257" description="Polysaccharide lyase family 8 protein" evidence="5">
    <location>
        <begin position="25"/>
        <end position="851"/>
    </location>
</feature>
<dbReference type="SUPFAM" id="SSF74650">
    <property type="entry name" value="Galactose mutarotase-like"/>
    <property type="match status" value="1"/>
</dbReference>
<evidence type="ECO:0000259" key="8">
    <source>
        <dbReference type="Pfam" id="PF08124"/>
    </source>
</evidence>
<feature type="domain" description="Polysaccharide lyase family 8 C-terminal" evidence="7">
    <location>
        <begin position="740"/>
        <end position="810"/>
    </location>
</feature>
<feature type="domain" description="Polysaccharide lyase 8 N-terminal alpha-helical" evidence="8">
    <location>
        <begin position="152"/>
        <end position="395"/>
    </location>
</feature>
<dbReference type="InterPro" id="IPR003159">
    <property type="entry name" value="Lyase_8_central_dom"/>
</dbReference>
<feature type="region of interest" description="Disordered" evidence="4">
    <location>
        <begin position="46"/>
        <end position="89"/>
    </location>
</feature>
<dbReference type="SUPFAM" id="SSF48230">
    <property type="entry name" value="Chondroitin AC/alginate lyase"/>
    <property type="match status" value="1"/>
</dbReference>
<dbReference type="InterPro" id="IPR038970">
    <property type="entry name" value="Lyase_8"/>
</dbReference>
<keyword evidence="2 5" id="KW-0732">Signal</keyword>
<dbReference type="Pfam" id="PF02884">
    <property type="entry name" value="Lyase_8_C"/>
    <property type="match status" value="1"/>
</dbReference>
<dbReference type="Pfam" id="PF02278">
    <property type="entry name" value="Lyase_8"/>
    <property type="match status" value="1"/>
</dbReference>
<keyword evidence="10" id="KW-1185">Reference proteome</keyword>
<evidence type="ECO:0000256" key="2">
    <source>
        <dbReference type="ARBA" id="ARBA00022729"/>
    </source>
</evidence>
<dbReference type="Gene3D" id="2.70.98.10">
    <property type="match status" value="1"/>
</dbReference>
<evidence type="ECO:0000256" key="4">
    <source>
        <dbReference type="SAM" id="MobiDB-lite"/>
    </source>
</evidence>
<dbReference type="PANTHER" id="PTHR38481:SF1">
    <property type="entry name" value="HYALURONATE LYASE"/>
    <property type="match status" value="1"/>
</dbReference>
<name>A0ABR3J663_9AGAR</name>
<protein>
    <recommendedName>
        <fullName evidence="11">Polysaccharide lyase family 8 protein</fullName>
    </recommendedName>
</protein>
<feature type="compositionally biased region" description="Low complexity" evidence="4">
    <location>
        <begin position="70"/>
        <end position="89"/>
    </location>
</feature>
<dbReference type="Proteomes" id="UP001556367">
    <property type="component" value="Unassembled WGS sequence"/>
</dbReference>
<dbReference type="SUPFAM" id="SSF49863">
    <property type="entry name" value="Hyaluronate lyase-like, C-terminal domain"/>
    <property type="match status" value="1"/>
</dbReference>
<comment type="caution">
    <text evidence="9">The sequence shown here is derived from an EMBL/GenBank/DDBJ whole genome shotgun (WGS) entry which is preliminary data.</text>
</comment>
<dbReference type="InterPro" id="IPR008929">
    <property type="entry name" value="Chondroitin_lyas"/>
</dbReference>
<dbReference type="InterPro" id="IPR004103">
    <property type="entry name" value="Lyase_8_C"/>
</dbReference>
<keyword evidence="3" id="KW-0456">Lyase</keyword>
<evidence type="ECO:0000313" key="9">
    <source>
        <dbReference type="EMBL" id="KAL0951140.1"/>
    </source>
</evidence>
<evidence type="ECO:0000259" key="7">
    <source>
        <dbReference type="Pfam" id="PF02884"/>
    </source>
</evidence>
<evidence type="ECO:0000313" key="10">
    <source>
        <dbReference type="Proteomes" id="UP001556367"/>
    </source>
</evidence>
<sequence>MKGFLALIYTLFCTHTLFVQYVSSSEQGHHASHFSRHKRIRSALTAGAPHGSQSHPFVKAPSSAVTEAKSVTPSSSAAGTSSSGVSLTTSPTVKKAASNLSSATSAPVPSQTIDPGVLQDIETIHERRLSSIVGSLSRASSISSWLSSLGADGKWPDSEVDYTTGCPARRANWPAQEHWQRLVVMAGAWHGGLAGAEQFVKDPTLRDAISRAMDFWFRNDFINPSCLDSGGTDACPCETPGLWNTNWFSNVILIPELCGETCLLLDETLTETELSNCTHITGRSYGTFAQGASFLTGANTLDVAKIGIDQALLTTNLSLITDAFSRVHGEIVIQHTVKADGIRDDGSFGQHAGLLYNGNYGKDFSNDVLDLEVEAAGTRFAANTTSMDAFATLFDGDSWMIYRNVHTGVNHWDFSALGRFISFPVIDDQATGSIKLNLSEVRVLGEQWQSDVLVNFADSLSRNSNTANVARIIGNRMFYANDYMVHRGRNYITTLKMYSKRTQNTECTNSQNPLGFHLADGTVYTYLQGDEYEDISAAWDWNLIPGTTVDYGATPLNCDKTRFTGVETFVGGASNGKIGVAAMRYTNPYTRSLRWQKAWFFLEDDVQHVMIAGITSSTNASVFSVLDQRRHSGSVQIDGSQNRQRGKFSHRGPRTLWHGGVGYVLPGANSSVQLGLQVGQKVGSWSAIGTSTQPPPTVDLFAAWLEHGDLSTPLAYTSLPGVDERTFEQKSRSLRLDDTQNDAHISAVYDHAHNTAMAIFWDAAGGSVTFQPGLDKASITVTASGNVAFIYDINSGDVTVSDPSQSLATVHVTITFGRGRRPRFSGPVEDFVFILPSGGLAGSSVAKNIRD</sequence>
<dbReference type="InterPro" id="IPR011071">
    <property type="entry name" value="Lyase_8-like_C"/>
</dbReference>
<dbReference type="Gene3D" id="2.60.220.10">
    <property type="entry name" value="Polysaccharide lyase family 8-like, C-terminal"/>
    <property type="match status" value="1"/>
</dbReference>
<evidence type="ECO:0008006" key="11">
    <source>
        <dbReference type="Google" id="ProtNLM"/>
    </source>
</evidence>
<evidence type="ECO:0000259" key="6">
    <source>
        <dbReference type="Pfam" id="PF02278"/>
    </source>
</evidence>
<comment type="similarity">
    <text evidence="1">Belongs to the polysaccharide lyase 8 family.</text>
</comment>
<proteinExistence type="inferred from homology"/>
<dbReference type="InterPro" id="IPR012970">
    <property type="entry name" value="Lyase_8_alpha_N"/>
</dbReference>
<dbReference type="Gene3D" id="1.50.10.100">
    <property type="entry name" value="Chondroitin AC/alginate lyase"/>
    <property type="match status" value="1"/>
</dbReference>